<evidence type="ECO:0000256" key="6">
    <source>
        <dbReference type="SAM" id="MobiDB-lite"/>
    </source>
</evidence>
<dbReference type="InterPro" id="IPR011989">
    <property type="entry name" value="ARM-like"/>
</dbReference>
<keyword evidence="4" id="KW-0653">Protein transport</keyword>
<sequence>MNTNPYLASLSENATRFGMRLQETISEHTRELGIGVPTVIGDGGAGGVGLGLDEKTQAQIKKQLDGSSDREKLDAMRRLVGLISKNRNVSTYFASVVKNVASPNLEVRKLVYIYLLHYASYEPDLALLSINTFQRDLADSNPLIRAMALRVLSGMGERVPVVGSIVVLGVEKCARDTSAYVRKAAGLAVPRCFGLDSAHHPALLKIITNQLLAERSPLALGAVAVAFQAICPPSSTLTPSSSGTGKLELLHPHFRRICKVLIDIDEWGQVLWMGLLLRYVRVMCARPVWGGSSGSPGSSSPNGAGDDAAGVAGVEEGELDKDVKLLLDSVVPVFQSRNPAVVLAATRVLFYAGPPSYWPKFVGPLLRLLSVSKEVERVVLVDILIIAGSASHLFAPHYTRFVARSDDLVPVKKDKIRLLLKVVTMDSWAGILREFVDYADDVDDAVVGEAIGAIGKLAAKIPESVPQCLSALMGMIRSRYDIVVSNAVMVLKYLVQTQLSGMTPALPAAQSPLSIIAHLARRIDDIKHAQARACVVWLVGQYAGSEAETSASTATAGMSSGCPEGIAPWAPDVLRKLAKSFASESKLVKLQVVTLAAKLFILSPADRRIALLSKYVLGGLARYDLDWDVRDRARMVVGLLDGVSGGINGMNGAESWEEQEQRQGHAERAGVVLRREQVRLVLFEGKVGVGDVGKGYLDDEKVLLGTMGRVTGRHMRTDDVLPDWLERGVESSLRDSEYDKAPTAAAAAPTAISSNNSKGMGGSGLGSGRGSPAAHTPVVLTPGTLTPTKNGEKDKFKDLDAFYAEEEEEEVGEEESEEEEEEEESGDEGEGKETGSEENGTEEEESGPEEEHHENDDVTSKLLS</sequence>
<dbReference type="GO" id="GO:0012505">
    <property type="term" value="C:endomembrane system"/>
    <property type="evidence" value="ECO:0007669"/>
    <property type="project" value="UniProtKB-SubCell"/>
</dbReference>
<feature type="region of interest" description="Disordered" evidence="6">
    <location>
        <begin position="732"/>
        <end position="864"/>
    </location>
</feature>
<feature type="compositionally biased region" description="Acidic residues" evidence="6">
    <location>
        <begin position="839"/>
        <end position="848"/>
    </location>
</feature>
<feature type="domain" description="Clathrin/coatomer adaptor adaptin-like N-terminal" evidence="7">
    <location>
        <begin position="57"/>
        <end position="641"/>
    </location>
</feature>
<feature type="compositionally biased region" description="Gly residues" evidence="6">
    <location>
        <begin position="759"/>
        <end position="769"/>
    </location>
</feature>
<protein>
    <recommendedName>
        <fullName evidence="7">Clathrin/coatomer adaptor adaptin-like N-terminal domain-containing protein</fullName>
    </recommendedName>
</protein>
<evidence type="ECO:0000256" key="5">
    <source>
        <dbReference type="ARBA" id="ARBA00023136"/>
    </source>
</evidence>
<evidence type="ECO:0000313" key="8">
    <source>
        <dbReference type="EMBL" id="KAF4613475.1"/>
    </source>
</evidence>
<feature type="compositionally biased region" description="Low complexity" evidence="6">
    <location>
        <begin position="741"/>
        <end position="758"/>
    </location>
</feature>
<evidence type="ECO:0000259" key="7">
    <source>
        <dbReference type="Pfam" id="PF01602"/>
    </source>
</evidence>
<evidence type="ECO:0000256" key="3">
    <source>
        <dbReference type="ARBA" id="ARBA00022448"/>
    </source>
</evidence>
<name>A0A8H4QLR2_9AGAR</name>
<evidence type="ECO:0000313" key="9">
    <source>
        <dbReference type="Proteomes" id="UP000521872"/>
    </source>
</evidence>
<evidence type="ECO:0000256" key="4">
    <source>
        <dbReference type="ARBA" id="ARBA00022927"/>
    </source>
</evidence>
<dbReference type="InterPro" id="IPR026740">
    <property type="entry name" value="AP3_beta"/>
</dbReference>
<evidence type="ECO:0000256" key="2">
    <source>
        <dbReference type="ARBA" id="ARBA00006613"/>
    </source>
</evidence>
<dbReference type="InterPro" id="IPR002553">
    <property type="entry name" value="Clathrin/coatomer_adapt-like_N"/>
</dbReference>
<dbReference type="Pfam" id="PF01602">
    <property type="entry name" value="Adaptin_N"/>
    <property type="match status" value="1"/>
</dbReference>
<dbReference type="GO" id="GO:0006886">
    <property type="term" value="P:intracellular protein transport"/>
    <property type="evidence" value="ECO:0007669"/>
    <property type="project" value="InterPro"/>
</dbReference>
<feature type="compositionally biased region" description="Acidic residues" evidence="6">
    <location>
        <begin position="803"/>
        <end position="828"/>
    </location>
</feature>
<comment type="caution">
    <text evidence="8">The sequence shown here is derived from an EMBL/GenBank/DDBJ whole genome shotgun (WGS) entry which is preliminary data.</text>
</comment>
<feature type="compositionally biased region" description="Basic and acidic residues" evidence="6">
    <location>
        <begin position="849"/>
        <end position="864"/>
    </location>
</feature>
<organism evidence="8 9">
    <name type="scientific">Agrocybe pediades</name>
    <dbReference type="NCBI Taxonomy" id="84607"/>
    <lineage>
        <taxon>Eukaryota</taxon>
        <taxon>Fungi</taxon>
        <taxon>Dikarya</taxon>
        <taxon>Basidiomycota</taxon>
        <taxon>Agaricomycotina</taxon>
        <taxon>Agaricomycetes</taxon>
        <taxon>Agaricomycetidae</taxon>
        <taxon>Agaricales</taxon>
        <taxon>Agaricineae</taxon>
        <taxon>Strophariaceae</taxon>
        <taxon>Agrocybe</taxon>
    </lineage>
</organism>
<feature type="compositionally biased region" description="Low complexity" evidence="6">
    <location>
        <begin position="776"/>
        <end position="788"/>
    </location>
</feature>
<dbReference type="EMBL" id="JAACJL010000045">
    <property type="protein sequence ID" value="KAF4613475.1"/>
    <property type="molecule type" value="Genomic_DNA"/>
</dbReference>
<feature type="compositionally biased region" description="Basic and acidic residues" evidence="6">
    <location>
        <begin position="790"/>
        <end position="800"/>
    </location>
</feature>
<accession>A0A8H4QLR2</accession>
<dbReference type="AlphaFoldDB" id="A0A8H4QLR2"/>
<reference evidence="8 9" key="1">
    <citation type="submission" date="2019-12" db="EMBL/GenBank/DDBJ databases">
        <authorList>
            <person name="Floudas D."/>
            <person name="Bentzer J."/>
            <person name="Ahren D."/>
            <person name="Johansson T."/>
            <person name="Persson P."/>
            <person name="Tunlid A."/>
        </authorList>
    </citation>
    <scope>NUCLEOTIDE SEQUENCE [LARGE SCALE GENOMIC DNA]</scope>
    <source>
        <strain evidence="8 9">CBS 102.39</strain>
    </source>
</reference>
<dbReference type="PIRSF" id="PIRSF037096">
    <property type="entry name" value="AP3_complex_beta"/>
    <property type="match status" value="1"/>
</dbReference>
<gene>
    <name evidence="8" type="ORF">D9613_007614</name>
</gene>
<comment type="subcellular location">
    <subcellularLocation>
        <location evidence="1">Endomembrane system</location>
    </subcellularLocation>
</comment>
<comment type="similarity">
    <text evidence="2">Belongs to the adaptor complexes large subunit family.</text>
</comment>
<dbReference type="Gene3D" id="1.25.10.10">
    <property type="entry name" value="Leucine-rich Repeat Variant"/>
    <property type="match status" value="1"/>
</dbReference>
<keyword evidence="9" id="KW-1185">Reference proteome</keyword>
<keyword evidence="3" id="KW-0813">Transport</keyword>
<dbReference type="InterPro" id="IPR016024">
    <property type="entry name" value="ARM-type_fold"/>
</dbReference>
<dbReference type="Proteomes" id="UP000521872">
    <property type="component" value="Unassembled WGS sequence"/>
</dbReference>
<dbReference type="GO" id="GO:0016192">
    <property type="term" value="P:vesicle-mediated transport"/>
    <property type="evidence" value="ECO:0007669"/>
    <property type="project" value="InterPro"/>
</dbReference>
<dbReference type="GO" id="GO:0030123">
    <property type="term" value="C:AP-3 adaptor complex"/>
    <property type="evidence" value="ECO:0007669"/>
    <property type="project" value="InterPro"/>
</dbReference>
<proteinExistence type="inferred from homology"/>
<dbReference type="InterPro" id="IPR026739">
    <property type="entry name" value="AP_beta"/>
</dbReference>
<evidence type="ECO:0000256" key="1">
    <source>
        <dbReference type="ARBA" id="ARBA00004308"/>
    </source>
</evidence>
<dbReference type="PANTHER" id="PTHR11134">
    <property type="entry name" value="ADAPTOR COMPLEX SUBUNIT BETA FAMILY MEMBER"/>
    <property type="match status" value="1"/>
</dbReference>
<dbReference type="SUPFAM" id="SSF48371">
    <property type="entry name" value="ARM repeat"/>
    <property type="match status" value="1"/>
</dbReference>
<keyword evidence="5" id="KW-0472">Membrane</keyword>